<comment type="caution">
    <text evidence="1">The sequence shown here is derived from an EMBL/GenBank/DDBJ whole genome shotgun (WGS) entry which is preliminary data.</text>
</comment>
<organism evidence="1 2">
    <name type="scientific">Nosema granulosis</name>
    <dbReference type="NCBI Taxonomy" id="83296"/>
    <lineage>
        <taxon>Eukaryota</taxon>
        <taxon>Fungi</taxon>
        <taxon>Fungi incertae sedis</taxon>
        <taxon>Microsporidia</taxon>
        <taxon>Nosematidae</taxon>
        <taxon>Nosema</taxon>
    </lineage>
</organism>
<proteinExistence type="predicted"/>
<gene>
    <name evidence="1" type="ORF">NGRA_1213</name>
</gene>
<dbReference type="AlphaFoldDB" id="A0A9P6KYU8"/>
<evidence type="ECO:0000313" key="1">
    <source>
        <dbReference type="EMBL" id="KAF9763519.1"/>
    </source>
</evidence>
<accession>A0A9P6KYU8</accession>
<evidence type="ECO:0000313" key="2">
    <source>
        <dbReference type="Proteomes" id="UP000740883"/>
    </source>
</evidence>
<reference evidence="1 2" key="1">
    <citation type="journal article" date="2020" name="Genome Biol. Evol.">
        <title>Comparative genomics of strictly vertically transmitted, feminizing microsporidia endosymbionts of amphipod crustaceans.</title>
        <authorList>
            <person name="Cormier A."/>
            <person name="Chebbi M.A."/>
            <person name="Giraud I."/>
            <person name="Wattier R."/>
            <person name="Teixeira M."/>
            <person name="Gilbert C."/>
            <person name="Rigaud T."/>
            <person name="Cordaux R."/>
        </authorList>
    </citation>
    <scope>NUCLEOTIDE SEQUENCE [LARGE SCALE GENOMIC DNA]</scope>
    <source>
        <strain evidence="1 2">Ou3-Ou53</strain>
    </source>
</reference>
<name>A0A9P6KYU8_9MICR</name>
<dbReference type="Proteomes" id="UP000740883">
    <property type="component" value="Unassembled WGS sequence"/>
</dbReference>
<sequence length="138" mass="16208">MLRSLIFEPKDKVFLKIKKKIVSFLLSNGATSNKNLCDFQKYFEDTYLNANDHVLLKLHGIDRLKNNIPITAQVIESFNKTLNSKFDTTRPAVFFSFLRVISTMQHETESLIRDFMLEPNQTDSDIYEIELKPYFYKS</sequence>
<protein>
    <submittedName>
        <fullName evidence="1">Uncharacterized protein</fullName>
    </submittedName>
</protein>
<keyword evidence="2" id="KW-1185">Reference proteome</keyword>
<dbReference type="EMBL" id="SBJO01000070">
    <property type="protein sequence ID" value="KAF9763519.1"/>
    <property type="molecule type" value="Genomic_DNA"/>
</dbReference>
<dbReference type="OrthoDB" id="10526839at2759"/>